<dbReference type="EMBL" id="AFME02000063">
    <property type="protein sequence ID" value="EMG12832.1"/>
    <property type="molecule type" value="Genomic_DNA"/>
</dbReference>
<dbReference type="AlphaFoldDB" id="M3IAG1"/>
<dbReference type="Pfam" id="PF08874">
    <property type="entry name" value="DUF1835"/>
    <property type="match status" value="1"/>
</dbReference>
<protein>
    <submittedName>
        <fullName evidence="3">PF12395 family protein</fullName>
    </submittedName>
</protein>
<feature type="domain" description="DUF3658" evidence="2">
    <location>
        <begin position="171"/>
        <end position="279"/>
    </location>
</feature>
<proteinExistence type="predicted"/>
<evidence type="ECO:0000313" key="4">
    <source>
        <dbReference type="Proteomes" id="UP000011776"/>
    </source>
</evidence>
<dbReference type="InterPro" id="IPR022123">
    <property type="entry name" value="DUF3658"/>
</dbReference>
<sequence>MLKSSSYSNSYYIYIAHNIKHEKNRIFRNSNSFSETTTYDLKQLNQKATSFWDDLSIGPIYHINTEVGQKKRQQWLFKNISFDEHYFSDFIQCLKEIHSIPKDLPITIWKGDCARDHLGLCFIISLLEGQNQIRVIHASKAYKELFHKDYEVFSTGQLSSEEISKIYEKSKENPFLTNLEKTNLKKEWETFLNSTNLLRVRKGDRVLSVEENHLDLFIIECAKKLDAQNSFCDAIRLIGTTLSDYEQLIQDRFWEYRLRTLITQGIFKIEGSLESYSTYKVKLTIK</sequence>
<reference evidence="3 4" key="1">
    <citation type="submission" date="2013-02" db="EMBL/GenBank/DDBJ databases">
        <authorList>
            <person name="Harkins D.M."/>
            <person name="Durkin A.S."/>
            <person name="Brinkac L.M."/>
            <person name="Haft D.H."/>
            <person name="Selengut J.D."/>
            <person name="Sanka R."/>
            <person name="DePew J."/>
            <person name="Purushe J."/>
            <person name="Tulsiani S.M."/>
            <person name="Graham G.C."/>
            <person name="Burns M.-A."/>
            <person name="Dohnt M.F."/>
            <person name="Smythe L.D."/>
            <person name="McKay D.B."/>
            <person name="Craig S.B."/>
            <person name="Vinetz J.M."/>
            <person name="Sutton G.G."/>
            <person name="Nierman W.C."/>
            <person name="Fouts D.E."/>
        </authorList>
    </citation>
    <scope>NUCLEOTIDE SEQUENCE [LARGE SCALE GENOMIC DNA]</scope>
    <source>
        <strain evidence="3 4">LT2186</strain>
    </source>
</reference>
<feature type="domain" description="DUF1835" evidence="1">
    <location>
        <begin position="33"/>
        <end position="136"/>
    </location>
</feature>
<organism evidence="3 4">
    <name type="scientific">Leptospira interrogans serovar Grippotyphosa str. LT2186</name>
    <dbReference type="NCBI Taxonomy" id="1001599"/>
    <lineage>
        <taxon>Bacteria</taxon>
        <taxon>Pseudomonadati</taxon>
        <taxon>Spirochaetota</taxon>
        <taxon>Spirochaetia</taxon>
        <taxon>Leptospirales</taxon>
        <taxon>Leptospiraceae</taxon>
        <taxon>Leptospira</taxon>
    </lineage>
</organism>
<comment type="caution">
    <text evidence="3">The sequence shown here is derived from an EMBL/GenBank/DDBJ whole genome shotgun (WGS) entry which is preliminary data.</text>
</comment>
<dbReference type="InterPro" id="IPR014973">
    <property type="entry name" value="DUF1835"/>
</dbReference>
<gene>
    <name evidence="3" type="ORF">LEP1GSC151_4996</name>
</gene>
<dbReference type="Proteomes" id="UP000011776">
    <property type="component" value="Unassembled WGS sequence"/>
</dbReference>
<name>M3IAG1_LEPIR</name>
<dbReference type="BioCyc" id="LINT1001599:G11K9-1507-MONOMER"/>
<evidence type="ECO:0000313" key="3">
    <source>
        <dbReference type="EMBL" id="EMG12832.1"/>
    </source>
</evidence>
<evidence type="ECO:0000259" key="2">
    <source>
        <dbReference type="Pfam" id="PF12395"/>
    </source>
</evidence>
<accession>M3IAG1</accession>
<evidence type="ECO:0000259" key="1">
    <source>
        <dbReference type="Pfam" id="PF08874"/>
    </source>
</evidence>
<dbReference type="Pfam" id="PF12395">
    <property type="entry name" value="DUF3658"/>
    <property type="match status" value="1"/>
</dbReference>